<sequence length="152" mass="17019">MTQSYEYVLDESPFVVRRTVRWGDCDPAGVVYTGRFPEYLLGALTLFKDHIAGGSGESLGQQYGVGLPCRGMTFDFSGTLWPNNVVDLECYVGEIRTRSFDFHCEGRRPGGERVFSARFSPICVHAHVRESTEIPAPLRATLARHTRADTTR</sequence>
<protein>
    <submittedName>
        <fullName evidence="1">Acyl-CoA thioesterase</fullName>
    </submittedName>
</protein>
<dbReference type="Pfam" id="PF13279">
    <property type="entry name" value="4HBT_2"/>
    <property type="match status" value="1"/>
</dbReference>
<reference evidence="1 2" key="1">
    <citation type="submission" date="2019-03" db="EMBL/GenBank/DDBJ databases">
        <title>Paraburkholderia sp. 4M-K11, isolated from subtropical forest soil.</title>
        <authorList>
            <person name="Gao Z.-H."/>
            <person name="Qiu L.-H."/>
        </authorList>
    </citation>
    <scope>NUCLEOTIDE SEQUENCE [LARGE SCALE GENOMIC DNA]</scope>
    <source>
        <strain evidence="1 2">4M-K11</strain>
    </source>
</reference>
<dbReference type="RefSeq" id="WP_133197205.1">
    <property type="nucleotide sequence ID" value="NZ_JBHUCW010000022.1"/>
</dbReference>
<name>A0A4R5M6S6_9BURK</name>
<keyword evidence="2" id="KW-1185">Reference proteome</keyword>
<gene>
    <name evidence="1" type="ORF">EYW47_23395</name>
</gene>
<dbReference type="EMBL" id="SMRP01000012">
    <property type="protein sequence ID" value="TDG21296.1"/>
    <property type="molecule type" value="Genomic_DNA"/>
</dbReference>
<accession>A0A4R5M6S6</accession>
<proteinExistence type="predicted"/>
<dbReference type="AlphaFoldDB" id="A0A4R5M6S6"/>
<dbReference type="InterPro" id="IPR029069">
    <property type="entry name" value="HotDog_dom_sf"/>
</dbReference>
<comment type="caution">
    <text evidence="1">The sequence shown here is derived from an EMBL/GenBank/DDBJ whole genome shotgun (WGS) entry which is preliminary data.</text>
</comment>
<dbReference type="OrthoDB" id="21822at2"/>
<dbReference type="CDD" id="cd00586">
    <property type="entry name" value="4HBT"/>
    <property type="match status" value="1"/>
</dbReference>
<evidence type="ECO:0000313" key="2">
    <source>
        <dbReference type="Proteomes" id="UP000295722"/>
    </source>
</evidence>
<dbReference type="Gene3D" id="3.10.129.10">
    <property type="entry name" value="Hotdog Thioesterase"/>
    <property type="match status" value="1"/>
</dbReference>
<organism evidence="1 2">
    <name type="scientific">Paraburkholderia silviterrae</name>
    <dbReference type="NCBI Taxonomy" id="2528715"/>
    <lineage>
        <taxon>Bacteria</taxon>
        <taxon>Pseudomonadati</taxon>
        <taxon>Pseudomonadota</taxon>
        <taxon>Betaproteobacteria</taxon>
        <taxon>Burkholderiales</taxon>
        <taxon>Burkholderiaceae</taxon>
        <taxon>Paraburkholderia</taxon>
    </lineage>
</organism>
<dbReference type="SUPFAM" id="SSF54637">
    <property type="entry name" value="Thioesterase/thiol ester dehydrase-isomerase"/>
    <property type="match status" value="1"/>
</dbReference>
<evidence type="ECO:0000313" key="1">
    <source>
        <dbReference type="EMBL" id="TDG21296.1"/>
    </source>
</evidence>
<dbReference type="Proteomes" id="UP000295722">
    <property type="component" value="Unassembled WGS sequence"/>
</dbReference>